<name>A0A2N3YLL7_9MICO</name>
<dbReference type="CDD" id="cd02933">
    <property type="entry name" value="OYE_like_FMN"/>
    <property type="match status" value="1"/>
</dbReference>
<dbReference type="Pfam" id="PF00724">
    <property type="entry name" value="Oxidored_FMN"/>
    <property type="match status" value="1"/>
</dbReference>
<dbReference type="FunFam" id="3.20.20.70:FF:000059">
    <property type="entry name" value="N-ethylmaleimide reductase, FMN-linked"/>
    <property type="match status" value="1"/>
</dbReference>
<dbReference type="Proteomes" id="UP000233781">
    <property type="component" value="Unassembled WGS sequence"/>
</dbReference>
<evidence type="ECO:0000313" key="5">
    <source>
        <dbReference type="EMBL" id="PKW27761.1"/>
    </source>
</evidence>
<organism evidence="5 6">
    <name type="scientific">Phycicoccus duodecadis</name>
    <dbReference type="NCBI Taxonomy" id="173053"/>
    <lineage>
        <taxon>Bacteria</taxon>
        <taxon>Bacillati</taxon>
        <taxon>Actinomycetota</taxon>
        <taxon>Actinomycetes</taxon>
        <taxon>Micrococcales</taxon>
        <taxon>Intrasporangiaceae</taxon>
        <taxon>Phycicoccus</taxon>
    </lineage>
</organism>
<dbReference type="EMBL" id="PJNE01000001">
    <property type="protein sequence ID" value="PKW27761.1"/>
    <property type="molecule type" value="Genomic_DNA"/>
</dbReference>
<evidence type="ECO:0000256" key="1">
    <source>
        <dbReference type="ARBA" id="ARBA00001917"/>
    </source>
</evidence>
<reference evidence="5 6" key="1">
    <citation type="submission" date="2017-12" db="EMBL/GenBank/DDBJ databases">
        <title>Sequencing the genomes of 1000 Actinobacteria strains.</title>
        <authorList>
            <person name="Klenk H.-P."/>
        </authorList>
    </citation>
    <scope>NUCLEOTIDE SEQUENCE [LARGE SCALE GENOMIC DNA]</scope>
    <source>
        <strain evidence="5 6">DSM 12806</strain>
    </source>
</reference>
<dbReference type="AlphaFoldDB" id="A0A2N3YLL7"/>
<sequence>MTDLFTPLPTPLGELPHRIVLAPLTRNRADENGVPTDLQVEYYRQRASAALIVTEGTQPSAVGQGYLNTPGIHSAEQVAGWRRVADAVHGEGGRIVVQLMHVGRVAHPDNKHGLETVAPSALAAPGEMFTAGGPKPHPVPRALTEDEIPSVVQEYVDAARNAIEAGLDGVEVHGANGYLIHQFLAPGSNERTDGYGGSPAARARFGVEVVRAVVDAIGADRVGLRLSPAHNIQGATEEDEADTQATYTAFLEGIADLGIAYVSVLADPRGELAATIRSLHHGVLLVNDGFASVTTRDAAEKLVQEGLGDAVVVGRLFLANPDLPRRWHEGAELNEPNPDTFYGGGAEGYVDYPTLDELRESA</sequence>
<comment type="caution">
    <text evidence="5">The sequence shown here is derived from an EMBL/GenBank/DDBJ whole genome shotgun (WGS) entry which is preliminary data.</text>
</comment>
<evidence type="ECO:0000259" key="4">
    <source>
        <dbReference type="Pfam" id="PF00724"/>
    </source>
</evidence>
<dbReference type="InterPro" id="IPR013785">
    <property type="entry name" value="Aldolase_TIM"/>
</dbReference>
<keyword evidence="6" id="KW-1185">Reference proteome</keyword>
<dbReference type="GO" id="GO:0005829">
    <property type="term" value="C:cytosol"/>
    <property type="evidence" value="ECO:0007669"/>
    <property type="project" value="TreeGrafter"/>
</dbReference>
<comment type="similarity">
    <text evidence="2">Belongs to the NADH:flavin oxidoreductase/NADH oxidase family.</text>
</comment>
<dbReference type="GO" id="GO:0016628">
    <property type="term" value="F:oxidoreductase activity, acting on the CH-CH group of donors, NAD or NADP as acceptor"/>
    <property type="evidence" value="ECO:0007669"/>
    <property type="project" value="UniProtKB-ARBA"/>
</dbReference>
<dbReference type="InterPro" id="IPR045247">
    <property type="entry name" value="Oye-like"/>
</dbReference>
<proteinExistence type="inferred from homology"/>
<dbReference type="GO" id="GO:0010181">
    <property type="term" value="F:FMN binding"/>
    <property type="evidence" value="ECO:0007669"/>
    <property type="project" value="InterPro"/>
</dbReference>
<gene>
    <name evidence="5" type="ORF">ATL31_2612</name>
</gene>
<evidence type="ECO:0000256" key="3">
    <source>
        <dbReference type="ARBA" id="ARBA00023002"/>
    </source>
</evidence>
<evidence type="ECO:0000256" key="2">
    <source>
        <dbReference type="ARBA" id="ARBA00005979"/>
    </source>
</evidence>
<dbReference type="SUPFAM" id="SSF51395">
    <property type="entry name" value="FMN-linked oxidoreductases"/>
    <property type="match status" value="1"/>
</dbReference>
<dbReference type="InterPro" id="IPR001155">
    <property type="entry name" value="OxRdtase_FMN_N"/>
</dbReference>
<evidence type="ECO:0000313" key="6">
    <source>
        <dbReference type="Proteomes" id="UP000233781"/>
    </source>
</evidence>
<dbReference type="OrthoDB" id="3169239at2"/>
<keyword evidence="3" id="KW-0560">Oxidoreductase</keyword>
<feature type="domain" description="NADH:flavin oxidoreductase/NADH oxidase N-terminal" evidence="4">
    <location>
        <begin position="3"/>
        <end position="334"/>
    </location>
</feature>
<dbReference type="RefSeq" id="WP_101396138.1">
    <property type="nucleotide sequence ID" value="NZ_PJNE01000001.1"/>
</dbReference>
<dbReference type="PANTHER" id="PTHR22893">
    <property type="entry name" value="NADH OXIDOREDUCTASE-RELATED"/>
    <property type="match status" value="1"/>
</dbReference>
<protein>
    <submittedName>
        <fullName evidence="5">2,4-dienoyl-CoA reductase-like NADH-dependent reductase (Old Yellow Enzyme family)</fullName>
    </submittedName>
</protein>
<comment type="cofactor">
    <cofactor evidence="1">
        <name>FMN</name>
        <dbReference type="ChEBI" id="CHEBI:58210"/>
    </cofactor>
</comment>
<dbReference type="PANTHER" id="PTHR22893:SF91">
    <property type="entry name" value="NADPH DEHYDROGENASE 2-RELATED"/>
    <property type="match status" value="1"/>
</dbReference>
<dbReference type="Gene3D" id="3.20.20.70">
    <property type="entry name" value="Aldolase class I"/>
    <property type="match status" value="1"/>
</dbReference>
<accession>A0A2N3YLL7</accession>